<dbReference type="EMBL" id="JARWAO010000004">
    <property type="protein sequence ID" value="MDR5896271.1"/>
    <property type="molecule type" value="Genomic_DNA"/>
</dbReference>
<keyword evidence="2" id="KW-1185">Reference proteome</keyword>
<accession>A0ABU1GXI0</accession>
<dbReference type="Proteomes" id="UP001269375">
    <property type="component" value="Unassembled WGS sequence"/>
</dbReference>
<dbReference type="SUPFAM" id="SSF49777">
    <property type="entry name" value="PEBP-like"/>
    <property type="match status" value="1"/>
</dbReference>
<dbReference type="Pfam" id="PF01161">
    <property type="entry name" value="PBP"/>
    <property type="match status" value="1"/>
</dbReference>
<dbReference type="Gene3D" id="3.90.280.10">
    <property type="entry name" value="PEBP-like"/>
    <property type="match status" value="1"/>
</dbReference>
<reference evidence="1 2" key="1">
    <citation type="submission" date="2023-04" db="EMBL/GenBank/DDBJ databases">
        <title>A long-awaited taxogenomic arrangement of the family Halomonadaceae.</title>
        <authorList>
            <person name="De La Haba R."/>
            <person name="Chuvochina M."/>
            <person name="Wittouck S."/>
            <person name="Arahal D.R."/>
            <person name="Sanchez-Porro C."/>
            <person name="Hugenholtz P."/>
            <person name="Ventosa A."/>
        </authorList>
    </citation>
    <scope>NUCLEOTIDE SEQUENCE [LARGE SCALE GENOMIC DNA]</scope>
    <source>
        <strain evidence="1 2">DSM 22428</strain>
    </source>
</reference>
<keyword evidence="1" id="KW-0649">Protein kinase inhibitor</keyword>
<sequence length="178" mass="18815">MANYDVDPLASLPEVPAFTLTSPEFEEGGQLTDRHKFSGFGLGGENMSPALSWSGFPEDTKSFVLSCFDPDAPNMSGFWHWTIINLPPSVTSLEANAGAEGALSSGFTLNNDYSYRGFGGAAPPPGDDPHRYVFVVHALDVKALDIPNDATPALATFALGANVIARATLTGYFGLPDA</sequence>
<dbReference type="InterPro" id="IPR008914">
    <property type="entry name" value="PEBP"/>
</dbReference>
<dbReference type="InterPro" id="IPR005247">
    <property type="entry name" value="YbhB_YbcL/LppC-like"/>
</dbReference>
<name>A0ABU1GXI0_9GAMM</name>
<dbReference type="PANTHER" id="PTHR30289">
    <property type="entry name" value="UNCHARACTERIZED PROTEIN YBCL-RELATED"/>
    <property type="match status" value="1"/>
</dbReference>
<proteinExistence type="predicted"/>
<evidence type="ECO:0000313" key="1">
    <source>
        <dbReference type="EMBL" id="MDR5896271.1"/>
    </source>
</evidence>
<organism evidence="1 2">
    <name type="scientific">Larsenimonas suaedae</name>
    <dbReference type="NCBI Taxonomy" id="1851019"/>
    <lineage>
        <taxon>Bacteria</taxon>
        <taxon>Pseudomonadati</taxon>
        <taxon>Pseudomonadota</taxon>
        <taxon>Gammaproteobacteria</taxon>
        <taxon>Oceanospirillales</taxon>
        <taxon>Halomonadaceae</taxon>
        <taxon>Larsenimonas</taxon>
    </lineage>
</organism>
<dbReference type="InterPro" id="IPR036610">
    <property type="entry name" value="PEBP-like_sf"/>
</dbReference>
<dbReference type="GO" id="GO:0004860">
    <property type="term" value="F:protein kinase inhibitor activity"/>
    <property type="evidence" value="ECO:0007669"/>
    <property type="project" value="UniProtKB-KW"/>
</dbReference>
<protein>
    <submittedName>
        <fullName evidence="1">YbhB/YbcL family Raf kinase inhibitor-like protein</fullName>
    </submittedName>
</protein>
<dbReference type="PANTHER" id="PTHR30289:SF1">
    <property type="entry name" value="PEBP (PHOSPHATIDYLETHANOLAMINE-BINDING PROTEIN) FAMILY PROTEIN"/>
    <property type="match status" value="1"/>
</dbReference>
<comment type="caution">
    <text evidence="1">The sequence shown here is derived from an EMBL/GenBank/DDBJ whole genome shotgun (WGS) entry which is preliminary data.</text>
</comment>
<dbReference type="NCBIfam" id="TIGR00481">
    <property type="entry name" value="YbhB/YbcL family Raf kinase inhibitor-like protein"/>
    <property type="match status" value="1"/>
</dbReference>
<gene>
    <name evidence="1" type="ORF">QC825_09320</name>
</gene>
<dbReference type="CDD" id="cd00865">
    <property type="entry name" value="PEBP_bact_arch"/>
    <property type="match status" value="1"/>
</dbReference>
<dbReference type="RefSeq" id="WP_251594793.1">
    <property type="nucleotide sequence ID" value="NZ_JAMLJI010000004.1"/>
</dbReference>
<evidence type="ECO:0000313" key="2">
    <source>
        <dbReference type="Proteomes" id="UP001269375"/>
    </source>
</evidence>